<sequence length="171" mass="19236">MNVNIKNLNLSVIMPAITKSGQPVCNDREPSKDDKVEHASGLYLIYEDGHVEPFTGDNSKDCVRYIGLKHGYMSFAISLTEHDSVQLLDDDSREESGSGTYYEREYDALFDIDGRGNTERLVAINPKLRNLLEDGEYIPSLGQLNLMAHYMDELNKAFAYVSASPLSSSWY</sequence>
<accession>A0ABW9SB38</accession>
<keyword evidence="2" id="KW-1185">Reference proteome</keyword>
<evidence type="ECO:0000313" key="1">
    <source>
        <dbReference type="EMBL" id="MTU39998.1"/>
    </source>
</evidence>
<dbReference type="EMBL" id="WNCN01000012">
    <property type="protein sequence ID" value="MTU39998.1"/>
    <property type="molecule type" value="Genomic_DNA"/>
</dbReference>
<gene>
    <name evidence="1" type="ORF">GMD82_11040</name>
</gene>
<dbReference type="RefSeq" id="WP_151203731.1">
    <property type="nucleotide sequence ID" value="NZ_JBDMDC010000063.1"/>
</dbReference>
<protein>
    <submittedName>
        <fullName evidence="1">Uncharacterized protein</fullName>
    </submittedName>
</protein>
<dbReference type="Proteomes" id="UP000434916">
    <property type="component" value="Unassembled WGS sequence"/>
</dbReference>
<name>A0ABW9SB38_9BACT</name>
<reference evidence="1 2" key="1">
    <citation type="journal article" date="2019" name="Nat. Med.">
        <title>A library of human gut bacterial isolates paired with longitudinal multiomics data enables mechanistic microbiome research.</title>
        <authorList>
            <person name="Poyet M."/>
            <person name="Groussin M."/>
            <person name="Gibbons S.M."/>
            <person name="Avila-Pacheco J."/>
            <person name="Jiang X."/>
            <person name="Kearney S.M."/>
            <person name="Perrotta A.R."/>
            <person name="Berdy B."/>
            <person name="Zhao S."/>
            <person name="Lieberman T.D."/>
            <person name="Swanson P.K."/>
            <person name="Smith M."/>
            <person name="Roesemann S."/>
            <person name="Alexander J.E."/>
            <person name="Rich S.A."/>
            <person name="Livny J."/>
            <person name="Vlamakis H."/>
            <person name="Clish C."/>
            <person name="Bullock K."/>
            <person name="Deik A."/>
            <person name="Scott J."/>
            <person name="Pierce K.A."/>
            <person name="Xavier R.J."/>
            <person name="Alm E.J."/>
        </authorList>
    </citation>
    <scope>NUCLEOTIDE SEQUENCE [LARGE SCALE GENOMIC DNA]</scope>
    <source>
        <strain evidence="1 2">BIOML-A29</strain>
    </source>
</reference>
<evidence type="ECO:0000313" key="2">
    <source>
        <dbReference type="Proteomes" id="UP000434916"/>
    </source>
</evidence>
<comment type="caution">
    <text evidence="1">The sequence shown here is derived from an EMBL/GenBank/DDBJ whole genome shotgun (WGS) entry which is preliminary data.</text>
</comment>
<organism evidence="1 2">
    <name type="scientific">Parabacteroides merdae</name>
    <dbReference type="NCBI Taxonomy" id="46503"/>
    <lineage>
        <taxon>Bacteria</taxon>
        <taxon>Pseudomonadati</taxon>
        <taxon>Bacteroidota</taxon>
        <taxon>Bacteroidia</taxon>
        <taxon>Bacteroidales</taxon>
        <taxon>Tannerellaceae</taxon>
        <taxon>Parabacteroides</taxon>
    </lineage>
</organism>
<proteinExistence type="predicted"/>